<dbReference type="Proteomes" id="UP000076512">
    <property type="component" value="Unassembled WGS sequence"/>
</dbReference>
<name>A0A164I756_9NOCA</name>
<evidence type="ECO:0000313" key="2">
    <source>
        <dbReference type="Proteomes" id="UP000076512"/>
    </source>
</evidence>
<gene>
    <name evidence="1" type="ORF">AWN90_15715</name>
</gene>
<dbReference type="STRING" id="455432.AWN90_15715"/>
<dbReference type="Pfam" id="PF20226">
    <property type="entry name" value="DUF6585"/>
    <property type="match status" value="1"/>
</dbReference>
<keyword evidence="2" id="KW-1185">Reference proteome</keyword>
<comment type="caution">
    <text evidence="1">The sequence shown here is derived from an EMBL/GenBank/DDBJ whole genome shotgun (WGS) entry which is preliminary data.</text>
</comment>
<reference evidence="1 2" key="1">
    <citation type="submission" date="2016-04" db="EMBL/GenBank/DDBJ databases">
        <authorList>
            <person name="Evans L.H."/>
            <person name="Alamgir A."/>
            <person name="Owens N."/>
            <person name="Weber N.D."/>
            <person name="Virtaneva K."/>
            <person name="Barbian K."/>
            <person name="Babar A."/>
            <person name="Rosenke K."/>
        </authorList>
    </citation>
    <scope>NUCLEOTIDE SEQUENCE [LARGE SCALE GENOMIC DNA]</scope>
    <source>
        <strain evidence="1 2">IFM 0406</strain>
    </source>
</reference>
<dbReference type="OrthoDB" id="4523591at2"/>
<proteinExistence type="predicted"/>
<accession>A0A164I756</accession>
<protein>
    <submittedName>
        <fullName evidence="1">Uncharacterized protein</fullName>
    </submittedName>
</protein>
<sequence length="207" mass="22797">MTTVVQESPAAAAIDAAADRERLGRHRGTYRAMLPNAVWYTVCNRGTRLDLFERGLVVSHRGRVRVVRYDSTRLCRRVVRVAKDRVQHECSCDYTLIDTAGAPVRLQHGIERAAQWGPAVERAVTEAQLPAARAALAAGERLDFEHFWMTATELGVGDRSVPWSRVSQIGVVGGWLSVRVAGESQPLESLPISLIPNFAIFRALAPA</sequence>
<dbReference type="AlphaFoldDB" id="A0A164I756"/>
<dbReference type="RefSeq" id="WP_067581389.1">
    <property type="nucleotide sequence ID" value="NZ_JABMCZ010000002.1"/>
</dbReference>
<dbReference type="EMBL" id="LWGR01000021">
    <property type="protein sequence ID" value="KZM69163.1"/>
    <property type="molecule type" value="Genomic_DNA"/>
</dbReference>
<organism evidence="1 2">
    <name type="scientific">Nocardia terpenica</name>
    <dbReference type="NCBI Taxonomy" id="455432"/>
    <lineage>
        <taxon>Bacteria</taxon>
        <taxon>Bacillati</taxon>
        <taxon>Actinomycetota</taxon>
        <taxon>Actinomycetes</taxon>
        <taxon>Mycobacteriales</taxon>
        <taxon>Nocardiaceae</taxon>
        <taxon>Nocardia</taxon>
    </lineage>
</organism>
<evidence type="ECO:0000313" key="1">
    <source>
        <dbReference type="EMBL" id="KZM69163.1"/>
    </source>
</evidence>
<dbReference type="InterPro" id="IPR046492">
    <property type="entry name" value="DUF6585"/>
</dbReference>